<proteinExistence type="predicted"/>
<keyword evidence="2" id="KW-0812">Transmembrane</keyword>
<gene>
    <name evidence="3" type="ORF">MAR_024998</name>
</gene>
<feature type="region of interest" description="Disordered" evidence="1">
    <location>
        <begin position="270"/>
        <end position="307"/>
    </location>
</feature>
<evidence type="ECO:0000313" key="4">
    <source>
        <dbReference type="Proteomes" id="UP001164746"/>
    </source>
</evidence>
<keyword evidence="2" id="KW-0472">Membrane</keyword>
<organism evidence="3 4">
    <name type="scientific">Mya arenaria</name>
    <name type="common">Soft-shell clam</name>
    <dbReference type="NCBI Taxonomy" id="6604"/>
    <lineage>
        <taxon>Eukaryota</taxon>
        <taxon>Metazoa</taxon>
        <taxon>Spiralia</taxon>
        <taxon>Lophotrochozoa</taxon>
        <taxon>Mollusca</taxon>
        <taxon>Bivalvia</taxon>
        <taxon>Autobranchia</taxon>
        <taxon>Heteroconchia</taxon>
        <taxon>Euheterodonta</taxon>
        <taxon>Imparidentia</taxon>
        <taxon>Neoheterodontei</taxon>
        <taxon>Myida</taxon>
        <taxon>Myoidea</taxon>
        <taxon>Myidae</taxon>
        <taxon>Mya</taxon>
    </lineage>
</organism>
<name>A0ABY7E0D7_MYAAR</name>
<keyword evidence="2" id="KW-1133">Transmembrane helix</keyword>
<sequence>MTTCTAENGTSLQCSQGCCGAGNQQECCSYTLSESTLIIICVIGSALIIAILSALIVCITNKQKNSVTRITPRQRRQFTVREASRREADLRAPPPPPPYTDLPPQYDSIIAADNPDLHQIPGSTIERVPRQRLGDVPMTRVGNTTQEMGVTRSHVPPPYTSVVNNNTTSTSQNQESGHLELLGLSRPLHRSESERSVEIAAHAFRSRLSHGHGNNSVSPLTIREISVVNETQRDHTSGSIRNTAGTSYEIRRTCNILGSNQLTRNRILNSRTASNSTNKNTPTGHSTGATLWPESPTNLTTTAAQRSAQRRAVIEKLQIRKDNAS</sequence>
<reference evidence="3" key="1">
    <citation type="submission" date="2022-11" db="EMBL/GenBank/DDBJ databases">
        <title>Centuries of genome instability and evolution in soft-shell clam transmissible cancer (bioRxiv).</title>
        <authorList>
            <person name="Hart S.F.M."/>
            <person name="Yonemitsu M.A."/>
            <person name="Giersch R.M."/>
            <person name="Beal B.F."/>
            <person name="Arriagada G."/>
            <person name="Davis B.W."/>
            <person name="Ostrander E.A."/>
            <person name="Goff S.P."/>
            <person name="Metzger M.J."/>
        </authorList>
    </citation>
    <scope>NUCLEOTIDE SEQUENCE</scope>
    <source>
        <strain evidence="3">MELC-2E11</strain>
        <tissue evidence="3">Siphon/mantle</tissue>
    </source>
</reference>
<evidence type="ECO:0000256" key="1">
    <source>
        <dbReference type="SAM" id="MobiDB-lite"/>
    </source>
</evidence>
<accession>A0ABY7E0D7</accession>
<dbReference type="Proteomes" id="UP001164746">
    <property type="component" value="Chromosome 3"/>
</dbReference>
<feature type="transmembrane region" description="Helical" evidence="2">
    <location>
        <begin position="37"/>
        <end position="59"/>
    </location>
</feature>
<evidence type="ECO:0000313" key="3">
    <source>
        <dbReference type="EMBL" id="WAR00626.1"/>
    </source>
</evidence>
<dbReference type="EMBL" id="CP111014">
    <property type="protein sequence ID" value="WAR00626.1"/>
    <property type="molecule type" value="Genomic_DNA"/>
</dbReference>
<feature type="region of interest" description="Disordered" evidence="1">
    <location>
        <begin position="72"/>
        <end position="99"/>
    </location>
</feature>
<protein>
    <submittedName>
        <fullName evidence="3">Uncharacterized protein</fullName>
    </submittedName>
</protein>
<evidence type="ECO:0000256" key="2">
    <source>
        <dbReference type="SAM" id="Phobius"/>
    </source>
</evidence>
<feature type="compositionally biased region" description="Polar residues" evidence="1">
    <location>
        <begin position="270"/>
        <end position="299"/>
    </location>
</feature>
<keyword evidence="4" id="KW-1185">Reference proteome</keyword>